<dbReference type="GO" id="GO:0005524">
    <property type="term" value="F:ATP binding"/>
    <property type="evidence" value="ECO:0007669"/>
    <property type="project" value="UniProtKB-UniRule"/>
</dbReference>
<keyword evidence="5 12" id="KW-0808">Transferase</keyword>
<comment type="catalytic activity">
    <reaction evidence="10">
        <text>L-seryl-[protein] + ATP = O-phospho-L-seryl-[protein] + ADP + H(+)</text>
        <dbReference type="Rhea" id="RHEA:17989"/>
        <dbReference type="Rhea" id="RHEA-COMP:9863"/>
        <dbReference type="Rhea" id="RHEA-COMP:11604"/>
        <dbReference type="ChEBI" id="CHEBI:15378"/>
        <dbReference type="ChEBI" id="CHEBI:29999"/>
        <dbReference type="ChEBI" id="CHEBI:30616"/>
        <dbReference type="ChEBI" id="CHEBI:83421"/>
        <dbReference type="ChEBI" id="CHEBI:456216"/>
        <dbReference type="EC" id="2.7.11.24"/>
    </reaction>
</comment>
<evidence type="ECO:0000256" key="13">
    <source>
        <dbReference type="SAM" id="MobiDB-lite"/>
    </source>
</evidence>
<keyword evidence="7 12" id="KW-0418">Kinase</keyword>
<evidence type="ECO:0000256" key="6">
    <source>
        <dbReference type="ARBA" id="ARBA00022741"/>
    </source>
</evidence>
<keyword evidence="4" id="KW-0597">Phosphoprotein</keyword>
<feature type="compositionally biased region" description="Basic and acidic residues" evidence="13">
    <location>
        <begin position="533"/>
        <end position="545"/>
    </location>
</feature>
<feature type="compositionally biased region" description="Basic and acidic residues" evidence="13">
    <location>
        <begin position="499"/>
        <end position="513"/>
    </location>
</feature>
<evidence type="ECO:0000256" key="2">
    <source>
        <dbReference type="ARBA" id="ARBA00012411"/>
    </source>
</evidence>
<dbReference type="AlphaFoldDB" id="A0A9Q1CF82"/>
<dbReference type="SMART" id="SM00220">
    <property type="entry name" value="S_TKc"/>
    <property type="match status" value="1"/>
</dbReference>
<feature type="binding site" evidence="11">
    <location>
        <position position="58"/>
    </location>
    <ligand>
        <name>ATP</name>
        <dbReference type="ChEBI" id="CHEBI:30616"/>
    </ligand>
</feature>
<dbReference type="PROSITE" id="PS50011">
    <property type="entry name" value="PROTEIN_KINASE_DOM"/>
    <property type="match status" value="1"/>
</dbReference>
<dbReference type="Pfam" id="PF00069">
    <property type="entry name" value="Pkinase"/>
    <property type="match status" value="1"/>
</dbReference>
<reference evidence="15" key="1">
    <citation type="submission" date="2021-10" db="EMBL/GenBank/DDBJ databases">
        <title>Tropical sea cucumber genome reveals ecological adaptation and Cuvierian tubules defense mechanism.</title>
        <authorList>
            <person name="Chen T."/>
        </authorList>
    </citation>
    <scope>NUCLEOTIDE SEQUENCE</scope>
    <source>
        <strain evidence="15">Nanhai2018</strain>
        <tissue evidence="15">Muscle</tissue>
    </source>
</reference>
<feature type="region of interest" description="Disordered" evidence="13">
    <location>
        <begin position="825"/>
        <end position="845"/>
    </location>
</feature>
<evidence type="ECO:0000256" key="4">
    <source>
        <dbReference type="ARBA" id="ARBA00022553"/>
    </source>
</evidence>
<dbReference type="GO" id="GO:0004707">
    <property type="term" value="F:MAP kinase activity"/>
    <property type="evidence" value="ECO:0007669"/>
    <property type="project" value="UniProtKB-EC"/>
</dbReference>
<dbReference type="OrthoDB" id="192887at2759"/>
<protein>
    <recommendedName>
        <fullName evidence="2 12">Mitogen-activated protein kinase</fullName>
        <ecNumber evidence="2 12">2.7.11.24</ecNumber>
    </recommendedName>
</protein>
<feature type="region of interest" description="Disordered" evidence="13">
    <location>
        <begin position="1027"/>
        <end position="1046"/>
    </location>
</feature>
<dbReference type="PROSITE" id="PS00108">
    <property type="entry name" value="PROTEIN_KINASE_ST"/>
    <property type="match status" value="1"/>
</dbReference>
<keyword evidence="6 11" id="KW-0547">Nucleotide-binding</keyword>
<dbReference type="EMBL" id="JAIZAY010000004">
    <property type="protein sequence ID" value="KAJ8044252.1"/>
    <property type="molecule type" value="Genomic_DNA"/>
</dbReference>
<feature type="region of interest" description="Disordered" evidence="13">
    <location>
        <begin position="872"/>
        <end position="932"/>
    </location>
</feature>
<evidence type="ECO:0000256" key="8">
    <source>
        <dbReference type="ARBA" id="ARBA00022840"/>
    </source>
</evidence>
<evidence type="ECO:0000256" key="3">
    <source>
        <dbReference type="ARBA" id="ARBA00022527"/>
    </source>
</evidence>
<evidence type="ECO:0000313" key="15">
    <source>
        <dbReference type="EMBL" id="KAJ8044252.1"/>
    </source>
</evidence>
<organism evidence="15 16">
    <name type="scientific">Holothuria leucospilota</name>
    <name type="common">Black long sea cucumber</name>
    <name type="synonym">Mertensiothuria leucospilota</name>
    <dbReference type="NCBI Taxonomy" id="206669"/>
    <lineage>
        <taxon>Eukaryota</taxon>
        <taxon>Metazoa</taxon>
        <taxon>Echinodermata</taxon>
        <taxon>Eleutherozoa</taxon>
        <taxon>Echinozoa</taxon>
        <taxon>Holothuroidea</taxon>
        <taxon>Aspidochirotacea</taxon>
        <taxon>Aspidochirotida</taxon>
        <taxon>Holothuriidae</taxon>
        <taxon>Holothuria</taxon>
    </lineage>
</organism>
<feature type="compositionally biased region" description="Polar residues" evidence="13">
    <location>
        <begin position="563"/>
        <end position="576"/>
    </location>
</feature>
<dbReference type="EC" id="2.7.11.24" evidence="2 12"/>
<dbReference type="SUPFAM" id="SSF56112">
    <property type="entry name" value="Protein kinase-like (PK-like)"/>
    <property type="match status" value="1"/>
</dbReference>
<feature type="region of interest" description="Disordered" evidence="13">
    <location>
        <begin position="494"/>
        <end position="586"/>
    </location>
</feature>
<feature type="compositionally biased region" description="Basic and acidic residues" evidence="13">
    <location>
        <begin position="610"/>
        <end position="621"/>
    </location>
</feature>
<evidence type="ECO:0000256" key="5">
    <source>
        <dbReference type="ARBA" id="ARBA00022679"/>
    </source>
</evidence>
<feature type="region of interest" description="Disordered" evidence="13">
    <location>
        <begin position="607"/>
        <end position="668"/>
    </location>
</feature>
<evidence type="ECO:0000256" key="7">
    <source>
        <dbReference type="ARBA" id="ARBA00022777"/>
    </source>
</evidence>
<keyword evidence="12" id="KW-0460">Magnesium</keyword>
<evidence type="ECO:0000256" key="9">
    <source>
        <dbReference type="ARBA" id="ARBA00047592"/>
    </source>
</evidence>
<proteinExistence type="inferred from homology"/>
<dbReference type="InterPro" id="IPR017441">
    <property type="entry name" value="Protein_kinase_ATP_BS"/>
</dbReference>
<evidence type="ECO:0000256" key="1">
    <source>
        <dbReference type="ARBA" id="ARBA00001946"/>
    </source>
</evidence>
<keyword evidence="8 11" id="KW-0067">ATP-binding</keyword>
<comment type="caution">
    <text evidence="15">The sequence shown here is derived from an EMBL/GenBank/DDBJ whole genome shotgun (WGS) entry which is preliminary data.</text>
</comment>
<accession>A0A9Q1CF82</accession>
<dbReference type="Proteomes" id="UP001152320">
    <property type="component" value="Chromosome 4"/>
</dbReference>
<comment type="catalytic activity">
    <reaction evidence="9 12">
        <text>L-threonyl-[protein] + ATP = O-phospho-L-threonyl-[protein] + ADP + H(+)</text>
        <dbReference type="Rhea" id="RHEA:46608"/>
        <dbReference type="Rhea" id="RHEA-COMP:11060"/>
        <dbReference type="Rhea" id="RHEA-COMP:11605"/>
        <dbReference type="ChEBI" id="CHEBI:15378"/>
        <dbReference type="ChEBI" id="CHEBI:30013"/>
        <dbReference type="ChEBI" id="CHEBI:30616"/>
        <dbReference type="ChEBI" id="CHEBI:61977"/>
        <dbReference type="ChEBI" id="CHEBI:456216"/>
        <dbReference type="EC" id="2.7.11.24"/>
    </reaction>
</comment>
<dbReference type="FunFam" id="3.30.200.20:FF:000028">
    <property type="entry name" value="Mitogen-activated protein kinase"/>
    <property type="match status" value="1"/>
</dbReference>
<dbReference type="PANTHER" id="PTHR24055">
    <property type="entry name" value="MITOGEN-ACTIVATED PROTEIN KINASE"/>
    <property type="match status" value="1"/>
</dbReference>
<evidence type="ECO:0000256" key="11">
    <source>
        <dbReference type="PROSITE-ProRule" id="PRU10141"/>
    </source>
</evidence>
<dbReference type="InterPro" id="IPR003527">
    <property type="entry name" value="MAP_kinase_CS"/>
</dbReference>
<dbReference type="InterPro" id="IPR000719">
    <property type="entry name" value="Prot_kinase_dom"/>
</dbReference>
<dbReference type="Gene3D" id="1.10.510.10">
    <property type="entry name" value="Transferase(Phosphotransferase) domain 1"/>
    <property type="match status" value="1"/>
</dbReference>
<feature type="compositionally biased region" description="Polar residues" evidence="13">
    <location>
        <begin position="896"/>
        <end position="907"/>
    </location>
</feature>
<evidence type="ECO:0000256" key="10">
    <source>
        <dbReference type="ARBA" id="ARBA00048312"/>
    </source>
</evidence>
<evidence type="ECO:0000256" key="12">
    <source>
        <dbReference type="RuleBase" id="RU361165"/>
    </source>
</evidence>
<dbReference type="Gene3D" id="3.30.200.20">
    <property type="entry name" value="Phosphorylase Kinase, domain 1"/>
    <property type="match status" value="1"/>
</dbReference>
<dbReference type="PROSITE" id="PS01351">
    <property type="entry name" value="MAPK"/>
    <property type="match status" value="1"/>
</dbReference>
<sequence length="1046" mass="113669">MQQAVAKNLHLFKSRSLNMNFDLSRSDYKAIENIGTGAYGVVCSAVNVKTGKKYAIKKIPNAFEEIITAKRTFRELKILRHFDHENVIHIHEILMPREPLSEFKDVYVVMDLMESDLHQILHSNQPFTNEHTQYFLYQILRGLKYIHSANVIHRDLKPSNLLVNENCELKIGDFGMARGVSSKFDAQKKLFMTQYVATRWYRAPELLFSAYNYSQSVDMWSVGCIFAEMLSRKQLFPGKHPMDQLVLIVNVLGMPPESMLQSSNSDQIVSFFHTRFGGKTPVGLASKLKTASPAALSLLSKMLVFEPEKRISIEDALKDPFVLNYHDPDDEPICLPTFDFSFDDQPMTKEQIRQQVGKMILKYTRQKMSSFKLPGGGAMFSKAEQPLSPVSNVTPASSSSLRPANNVLGGEKQISESNEKPSASHAKIPDTKIFEPDKPSFVKPSTPPSIQGPGKKDSLAVSPGQVVTDVEMKSARSACNEAVNNILSIAAKTQTESGGKVDIEMKSAKKDGSEGSLQVPGEAAEDVQMLSAKGDKDKSNIELKEATPSSSDKVRGGGDSSDPKSSLGNLATTDQGSVFKGQMGGPEDTKALIKAALKNTVLMKSKMKKERQEFNTKEVKPSRKMSLALSRQREREEKRRQRQKRAKDKQRKSKGSSSEKENQGLLLTTEDRNLLEKWKVMQSNDSKKLPGKVVSTEDTSSAVICGTSSSINQGGSQQSQVMVSLNTSGQGINTGAQIGHQGVLLTLGSTSVLPNNGQNLIILPVDSVPGSQTSTSAVSSFLSNAGGVSNPPTMQNSQQILTFTTQNVQPVTTVHNPVTTIGPLGPVSSYQDAQPQIKGENVSSSSTLTDISSLLMDSPPLKLSPKTVSEDVFLGSNSNDKPDPPKYGTGYRSDEFQGTPSPPSFLSKSGIENPASHNSSGPSRDAATPPDMNAISDHLARAAVLEDHLPYLQLTPRGDGSGYGLGVNLEDFLYDVSGSENESGDSNKPGGEAQLSASVFSGILREHDINPDDLQALHQELGLTSPITLENISQISPTSETAAGSP</sequence>
<comment type="cofactor">
    <cofactor evidence="1 12">
        <name>Mg(2+)</name>
        <dbReference type="ChEBI" id="CHEBI:18420"/>
    </cofactor>
</comment>
<keyword evidence="3 12" id="KW-0723">Serine/threonine-protein kinase</keyword>
<name>A0A9Q1CF82_HOLLE</name>
<feature type="compositionally biased region" description="Basic residues" evidence="13">
    <location>
        <begin position="640"/>
        <end position="654"/>
    </location>
</feature>
<dbReference type="PROSITE" id="PS00107">
    <property type="entry name" value="PROTEIN_KINASE_ATP"/>
    <property type="match status" value="1"/>
</dbReference>
<comment type="activity regulation">
    <text evidence="12">Activated by threonine and tyrosine phosphorylation.</text>
</comment>
<gene>
    <name evidence="15" type="ORF">HOLleu_11659</name>
</gene>
<dbReference type="InterPro" id="IPR050117">
    <property type="entry name" value="MAPK"/>
</dbReference>
<evidence type="ECO:0000313" key="16">
    <source>
        <dbReference type="Proteomes" id="UP001152320"/>
    </source>
</evidence>
<feature type="compositionally biased region" description="Basic and acidic residues" evidence="13">
    <location>
        <begin position="427"/>
        <end position="440"/>
    </location>
</feature>
<dbReference type="InterPro" id="IPR011009">
    <property type="entry name" value="Kinase-like_dom_sf"/>
</dbReference>
<feature type="domain" description="Protein kinase" evidence="14">
    <location>
        <begin position="28"/>
        <end position="322"/>
    </location>
</feature>
<keyword evidence="16" id="KW-1185">Reference proteome</keyword>
<dbReference type="InterPro" id="IPR008271">
    <property type="entry name" value="Ser/Thr_kinase_AS"/>
</dbReference>
<feature type="region of interest" description="Disordered" evidence="13">
    <location>
        <begin position="413"/>
        <end position="460"/>
    </location>
</feature>
<comment type="similarity">
    <text evidence="12">Belongs to the protein kinase superfamily. Ser/Thr protein kinase family. MAP kinase subfamily.</text>
</comment>
<dbReference type="FunFam" id="1.10.510.10:FF:000040">
    <property type="entry name" value="Mitogen-activated protein kinase"/>
    <property type="match status" value="1"/>
</dbReference>
<evidence type="ECO:0000259" key="14">
    <source>
        <dbReference type="PROSITE" id="PS50011"/>
    </source>
</evidence>